<gene>
    <name evidence="2" type="ORF">SSA02_05060</name>
</gene>
<keyword evidence="1" id="KW-0812">Transmembrane</keyword>
<sequence length="57" mass="6323">MSSHVHGIMQDGKIAKTLIRRMPLKDRSVHFVARCVQNVWLLLAATPVIVVICAIKG</sequence>
<comment type="caution">
    <text evidence="2">The sequence shown here is derived from an EMBL/GenBank/DDBJ whole genome shotgun (WGS) entry which is preliminary data.</text>
</comment>
<accession>A0A511BNB5</accession>
<keyword evidence="1" id="KW-1133">Transmembrane helix</keyword>
<organism evidence="2 3">
    <name type="scientific">Swaminathania salitolerans</name>
    <dbReference type="NCBI Taxonomy" id="182838"/>
    <lineage>
        <taxon>Bacteria</taxon>
        <taxon>Pseudomonadati</taxon>
        <taxon>Pseudomonadota</taxon>
        <taxon>Alphaproteobacteria</taxon>
        <taxon>Acetobacterales</taxon>
        <taxon>Acetobacteraceae</taxon>
        <taxon>Swaminathania</taxon>
    </lineage>
</organism>
<name>A0A511BNB5_9PROT</name>
<dbReference type="EMBL" id="BJVC01000001">
    <property type="protein sequence ID" value="GEL01343.1"/>
    <property type="molecule type" value="Genomic_DNA"/>
</dbReference>
<keyword evidence="1" id="KW-0472">Membrane</keyword>
<evidence type="ECO:0000313" key="3">
    <source>
        <dbReference type="Proteomes" id="UP000321405"/>
    </source>
</evidence>
<evidence type="ECO:0000256" key="1">
    <source>
        <dbReference type="SAM" id="Phobius"/>
    </source>
</evidence>
<protein>
    <submittedName>
        <fullName evidence="2">Uncharacterized protein</fullName>
    </submittedName>
</protein>
<proteinExistence type="predicted"/>
<dbReference type="Proteomes" id="UP000321405">
    <property type="component" value="Unassembled WGS sequence"/>
</dbReference>
<keyword evidence="3" id="KW-1185">Reference proteome</keyword>
<dbReference type="AlphaFoldDB" id="A0A511BNB5"/>
<dbReference type="RefSeq" id="WP_186807666.1">
    <property type="nucleotide sequence ID" value="NZ_BJVC01000001.1"/>
</dbReference>
<reference evidence="2 3" key="1">
    <citation type="submission" date="2019-07" db="EMBL/GenBank/DDBJ databases">
        <title>Whole genome shotgun sequence of Swaminathania salitolerans NBRC 104436.</title>
        <authorList>
            <person name="Hosoyama A."/>
            <person name="Uohara A."/>
            <person name="Ohji S."/>
            <person name="Ichikawa N."/>
        </authorList>
    </citation>
    <scope>NUCLEOTIDE SEQUENCE [LARGE SCALE GENOMIC DNA]</scope>
    <source>
        <strain evidence="2 3">NBRC 104436</strain>
    </source>
</reference>
<feature type="transmembrane region" description="Helical" evidence="1">
    <location>
        <begin position="31"/>
        <end position="55"/>
    </location>
</feature>
<evidence type="ECO:0000313" key="2">
    <source>
        <dbReference type="EMBL" id="GEL01343.1"/>
    </source>
</evidence>